<dbReference type="EMBL" id="CAJOBB010021686">
    <property type="protein sequence ID" value="CAF4378475.1"/>
    <property type="molecule type" value="Genomic_DNA"/>
</dbReference>
<protein>
    <recommendedName>
        <fullName evidence="1">Integrase catalytic domain-containing protein</fullName>
    </recommendedName>
</protein>
<dbReference type="GO" id="GO:0015074">
    <property type="term" value="P:DNA integration"/>
    <property type="evidence" value="ECO:0007669"/>
    <property type="project" value="InterPro"/>
</dbReference>
<dbReference type="PANTHER" id="PTHR37984">
    <property type="entry name" value="PROTEIN CBG26694"/>
    <property type="match status" value="1"/>
</dbReference>
<gene>
    <name evidence="2" type="ORF">KXQ929_LOCUS49768</name>
</gene>
<name>A0A820MW08_9BILA</name>
<dbReference type="FunFam" id="1.10.340.70:FF:000001">
    <property type="entry name" value="Retrovirus-related Pol polyprotein from transposon gypsy-like Protein"/>
    <property type="match status" value="1"/>
</dbReference>
<reference evidence="2" key="1">
    <citation type="submission" date="2021-02" db="EMBL/GenBank/DDBJ databases">
        <authorList>
            <person name="Nowell W R."/>
        </authorList>
    </citation>
    <scope>NUCLEOTIDE SEQUENCE</scope>
</reference>
<dbReference type="InterPro" id="IPR001584">
    <property type="entry name" value="Integrase_cat-core"/>
</dbReference>
<dbReference type="Proteomes" id="UP000663868">
    <property type="component" value="Unassembled WGS sequence"/>
</dbReference>
<dbReference type="Pfam" id="PF00665">
    <property type="entry name" value="rve"/>
    <property type="match status" value="1"/>
</dbReference>
<evidence type="ECO:0000313" key="3">
    <source>
        <dbReference type="Proteomes" id="UP000663868"/>
    </source>
</evidence>
<dbReference type="AlphaFoldDB" id="A0A820MW08"/>
<sequence length="208" mass="24053">FYQEQIHKLQQASANSSFELTNDILYKIVKRGINKQTLIYIPSVLVSQVIEVYHGSSWAGHFGFRRTYNNLKDRYWWPNMKETIRNHLQACLKCQKFNFARHKAHGFLHPIESPSGPFQMIGIDYSGPFPTTTQGNKYVLAITDYFTKWVIAIPVEKQNAQTTATILYEHYICIYGVPHQILSDQGTPFNNQLIEAFTKILGCHHIKS</sequence>
<dbReference type="SUPFAM" id="SSF53098">
    <property type="entry name" value="Ribonuclease H-like"/>
    <property type="match status" value="1"/>
</dbReference>
<dbReference type="Gene3D" id="3.30.420.10">
    <property type="entry name" value="Ribonuclease H-like superfamily/Ribonuclease H"/>
    <property type="match status" value="1"/>
</dbReference>
<organism evidence="2 3">
    <name type="scientific">Adineta steineri</name>
    <dbReference type="NCBI Taxonomy" id="433720"/>
    <lineage>
        <taxon>Eukaryota</taxon>
        <taxon>Metazoa</taxon>
        <taxon>Spiralia</taxon>
        <taxon>Gnathifera</taxon>
        <taxon>Rotifera</taxon>
        <taxon>Eurotatoria</taxon>
        <taxon>Bdelloidea</taxon>
        <taxon>Adinetida</taxon>
        <taxon>Adinetidae</taxon>
        <taxon>Adineta</taxon>
    </lineage>
</organism>
<evidence type="ECO:0000313" key="2">
    <source>
        <dbReference type="EMBL" id="CAF4378475.1"/>
    </source>
</evidence>
<dbReference type="Pfam" id="PF17921">
    <property type="entry name" value="Integrase_H2C2"/>
    <property type="match status" value="1"/>
</dbReference>
<dbReference type="PROSITE" id="PS50994">
    <property type="entry name" value="INTEGRASE"/>
    <property type="match status" value="1"/>
</dbReference>
<dbReference type="InterPro" id="IPR012337">
    <property type="entry name" value="RNaseH-like_sf"/>
</dbReference>
<dbReference type="GO" id="GO:0003676">
    <property type="term" value="F:nucleic acid binding"/>
    <property type="evidence" value="ECO:0007669"/>
    <property type="project" value="InterPro"/>
</dbReference>
<evidence type="ECO:0000259" key="1">
    <source>
        <dbReference type="PROSITE" id="PS50994"/>
    </source>
</evidence>
<dbReference type="InterPro" id="IPR041588">
    <property type="entry name" value="Integrase_H2C2"/>
</dbReference>
<comment type="caution">
    <text evidence="2">The sequence shown here is derived from an EMBL/GenBank/DDBJ whole genome shotgun (WGS) entry which is preliminary data.</text>
</comment>
<feature type="domain" description="Integrase catalytic" evidence="1">
    <location>
        <begin position="113"/>
        <end position="208"/>
    </location>
</feature>
<proteinExistence type="predicted"/>
<dbReference type="Gene3D" id="1.10.340.70">
    <property type="match status" value="1"/>
</dbReference>
<dbReference type="InterPro" id="IPR036397">
    <property type="entry name" value="RNaseH_sf"/>
</dbReference>
<dbReference type="PANTHER" id="PTHR37984:SF15">
    <property type="entry name" value="INTEGRASE CATALYTIC DOMAIN-CONTAINING PROTEIN"/>
    <property type="match status" value="1"/>
</dbReference>
<dbReference type="InterPro" id="IPR050951">
    <property type="entry name" value="Retrovirus_Pol_polyprotein"/>
</dbReference>
<feature type="non-terminal residue" evidence="2">
    <location>
        <position position="208"/>
    </location>
</feature>
<accession>A0A820MW08</accession>
<feature type="non-terminal residue" evidence="2">
    <location>
        <position position="1"/>
    </location>
</feature>